<keyword evidence="2" id="KW-0239">DNA-directed DNA polymerase</keyword>
<evidence type="ECO:0000256" key="3">
    <source>
        <dbReference type="ARBA" id="ARBA00049244"/>
    </source>
</evidence>
<dbReference type="InterPro" id="IPR004622">
    <property type="entry name" value="DNA_pol_HolB"/>
</dbReference>
<dbReference type="PANTHER" id="PTHR11669">
    <property type="entry name" value="REPLICATION FACTOR C / DNA POLYMERASE III GAMMA-TAU SUBUNIT"/>
    <property type="match status" value="1"/>
</dbReference>
<dbReference type="GO" id="GO:0003887">
    <property type="term" value="F:DNA-directed DNA polymerase activity"/>
    <property type="evidence" value="ECO:0007669"/>
    <property type="project" value="UniProtKB-KW"/>
</dbReference>
<dbReference type="EMBL" id="BMLS01000006">
    <property type="protein sequence ID" value="GGO72811.1"/>
    <property type="molecule type" value="Genomic_DNA"/>
</dbReference>
<dbReference type="SUPFAM" id="SSF52540">
    <property type="entry name" value="P-loop containing nucleoside triphosphate hydrolases"/>
    <property type="match status" value="1"/>
</dbReference>
<dbReference type="InterPro" id="IPR027417">
    <property type="entry name" value="P-loop_NTPase"/>
</dbReference>
<reference evidence="4" key="2">
    <citation type="submission" date="2020-09" db="EMBL/GenBank/DDBJ databases">
        <authorList>
            <person name="Sun Q."/>
            <person name="Zhou Y."/>
        </authorList>
    </citation>
    <scope>NUCLEOTIDE SEQUENCE</scope>
    <source>
        <strain evidence="4">CGMCC 1.7086</strain>
    </source>
</reference>
<dbReference type="AlphaFoldDB" id="A0A917Z221"/>
<accession>A0A917Z221</accession>
<dbReference type="GO" id="GO:0006261">
    <property type="term" value="P:DNA-templated DNA replication"/>
    <property type="evidence" value="ECO:0007669"/>
    <property type="project" value="TreeGrafter"/>
</dbReference>
<evidence type="ECO:0000313" key="4">
    <source>
        <dbReference type="EMBL" id="GGO72811.1"/>
    </source>
</evidence>
<dbReference type="InterPro" id="IPR050238">
    <property type="entry name" value="DNA_Rep/Repair_Clamp_Loader"/>
</dbReference>
<protein>
    <recommendedName>
        <fullName evidence="1">DNA-directed DNA polymerase</fullName>
        <ecNumber evidence="1">2.7.7.7</ecNumber>
    </recommendedName>
</protein>
<dbReference type="GO" id="GO:0008408">
    <property type="term" value="F:3'-5' exonuclease activity"/>
    <property type="evidence" value="ECO:0007669"/>
    <property type="project" value="InterPro"/>
</dbReference>
<name>A0A917Z221_9ALTE</name>
<keyword evidence="5" id="KW-1185">Reference proteome</keyword>
<keyword evidence="2" id="KW-0808">Transferase</keyword>
<dbReference type="Proteomes" id="UP000606935">
    <property type="component" value="Unassembled WGS sequence"/>
</dbReference>
<evidence type="ECO:0000256" key="1">
    <source>
        <dbReference type="ARBA" id="ARBA00012417"/>
    </source>
</evidence>
<dbReference type="GO" id="GO:0009360">
    <property type="term" value="C:DNA polymerase III complex"/>
    <property type="evidence" value="ECO:0007669"/>
    <property type="project" value="TreeGrafter"/>
</dbReference>
<comment type="caution">
    <text evidence="4">The sequence shown here is derived from an EMBL/GenBank/DDBJ whole genome shotgun (WGS) entry which is preliminary data.</text>
</comment>
<evidence type="ECO:0000256" key="2">
    <source>
        <dbReference type="ARBA" id="ARBA00022932"/>
    </source>
</evidence>
<reference evidence="4" key="1">
    <citation type="journal article" date="2014" name="Int. J. Syst. Evol. Microbiol.">
        <title>Complete genome sequence of Corynebacterium casei LMG S-19264T (=DSM 44701T), isolated from a smear-ripened cheese.</title>
        <authorList>
            <consortium name="US DOE Joint Genome Institute (JGI-PGF)"/>
            <person name="Walter F."/>
            <person name="Albersmeier A."/>
            <person name="Kalinowski J."/>
            <person name="Ruckert C."/>
        </authorList>
    </citation>
    <scope>NUCLEOTIDE SEQUENCE</scope>
    <source>
        <strain evidence="4">CGMCC 1.7086</strain>
    </source>
</reference>
<dbReference type="Pfam" id="PF13177">
    <property type="entry name" value="DNA_pol3_delta2"/>
    <property type="match status" value="1"/>
</dbReference>
<evidence type="ECO:0000313" key="5">
    <source>
        <dbReference type="Proteomes" id="UP000606935"/>
    </source>
</evidence>
<sequence length="296" mass="32635">MTYPWFDTLFSQLVARYQGRRLHHALLLLGPQGLGKTDLAKDIGAYLLCQRAEKKRCGQCQACQLLEAGSHPDLHQIQSEKQIGVDDIRSAIEKLSGKSQLGGAKVLIIHQADSMTESAANALLKTLEEPTAHTYMLLTASSAERLLPTIKSRCEKLLLAGASPQQSQQWLAGQYDGPIEPELMTLYGATPLTLLNVLQDEVGLSFSDFSQSLQQLLEGQLDALAVAQQWQENPARLLSWLQLWLKNVVQQGDYAQEAIWTLHAKCLAASRQTSNPGLNKLLLLSNVLGNVRSLRS</sequence>
<gene>
    <name evidence="4" type="primary">holB</name>
    <name evidence="4" type="ORF">GCM10010982_31860</name>
</gene>
<dbReference type="PANTHER" id="PTHR11669:SF8">
    <property type="entry name" value="DNA POLYMERASE III SUBUNIT DELTA"/>
    <property type="match status" value="1"/>
</dbReference>
<organism evidence="4 5">
    <name type="scientific">Bowmanella pacifica</name>
    <dbReference type="NCBI Taxonomy" id="502051"/>
    <lineage>
        <taxon>Bacteria</taxon>
        <taxon>Pseudomonadati</taxon>
        <taxon>Pseudomonadota</taxon>
        <taxon>Gammaproteobacteria</taxon>
        <taxon>Alteromonadales</taxon>
        <taxon>Alteromonadaceae</taxon>
        <taxon>Bowmanella</taxon>
    </lineage>
</organism>
<dbReference type="EC" id="2.7.7.7" evidence="1"/>
<dbReference type="NCBIfam" id="TIGR00678">
    <property type="entry name" value="holB"/>
    <property type="match status" value="1"/>
</dbReference>
<dbReference type="Gene3D" id="3.40.50.300">
    <property type="entry name" value="P-loop containing nucleotide triphosphate hydrolases"/>
    <property type="match status" value="1"/>
</dbReference>
<comment type="catalytic activity">
    <reaction evidence="3">
        <text>DNA(n) + a 2'-deoxyribonucleoside 5'-triphosphate = DNA(n+1) + diphosphate</text>
        <dbReference type="Rhea" id="RHEA:22508"/>
        <dbReference type="Rhea" id="RHEA-COMP:17339"/>
        <dbReference type="Rhea" id="RHEA-COMP:17340"/>
        <dbReference type="ChEBI" id="CHEBI:33019"/>
        <dbReference type="ChEBI" id="CHEBI:61560"/>
        <dbReference type="ChEBI" id="CHEBI:173112"/>
        <dbReference type="EC" id="2.7.7.7"/>
    </reaction>
</comment>
<keyword evidence="2" id="KW-0548">Nucleotidyltransferase</keyword>
<dbReference type="RefSeq" id="WP_188697447.1">
    <property type="nucleotide sequence ID" value="NZ_BMLS01000006.1"/>
</dbReference>
<proteinExistence type="predicted"/>